<dbReference type="InterPro" id="IPR038987">
    <property type="entry name" value="MoeA-like"/>
</dbReference>
<dbReference type="AlphaFoldDB" id="A0A6J6B3K9"/>
<dbReference type="Gene3D" id="2.40.340.10">
    <property type="entry name" value="MoeA, C-terminal, domain IV"/>
    <property type="match status" value="1"/>
</dbReference>
<evidence type="ECO:0000259" key="1">
    <source>
        <dbReference type="SMART" id="SM00852"/>
    </source>
</evidence>
<dbReference type="GO" id="GO:0061599">
    <property type="term" value="F:molybdopterin molybdotransferase activity"/>
    <property type="evidence" value="ECO:0007669"/>
    <property type="project" value="TreeGrafter"/>
</dbReference>
<dbReference type="InterPro" id="IPR036688">
    <property type="entry name" value="MoeA_C_domain_IV_sf"/>
</dbReference>
<dbReference type="InterPro" id="IPR036425">
    <property type="entry name" value="MoaB/Mog-like_dom_sf"/>
</dbReference>
<name>A0A6J6B3K9_9ZZZZ</name>
<dbReference type="SMART" id="SM00852">
    <property type="entry name" value="MoCF_biosynth"/>
    <property type="match status" value="1"/>
</dbReference>
<reference evidence="2" key="1">
    <citation type="submission" date="2020-05" db="EMBL/GenBank/DDBJ databases">
        <authorList>
            <person name="Chiriac C."/>
            <person name="Salcher M."/>
            <person name="Ghai R."/>
            <person name="Kavagutti S V."/>
        </authorList>
    </citation>
    <scope>NUCLEOTIDE SEQUENCE</scope>
</reference>
<evidence type="ECO:0000313" key="2">
    <source>
        <dbReference type="EMBL" id="CAB4533254.1"/>
    </source>
</evidence>
<dbReference type="Pfam" id="PF03453">
    <property type="entry name" value="MoeA_N"/>
    <property type="match status" value="1"/>
</dbReference>
<dbReference type="GO" id="GO:0006777">
    <property type="term" value="P:Mo-molybdopterin cofactor biosynthetic process"/>
    <property type="evidence" value="ECO:0007669"/>
    <property type="project" value="TreeGrafter"/>
</dbReference>
<dbReference type="Gene3D" id="3.90.105.10">
    <property type="entry name" value="Molybdopterin biosynthesis moea protein, domain 2"/>
    <property type="match status" value="1"/>
</dbReference>
<dbReference type="SUPFAM" id="SSF53218">
    <property type="entry name" value="Molybdenum cofactor biosynthesis proteins"/>
    <property type="match status" value="1"/>
</dbReference>
<gene>
    <name evidence="2" type="ORF">UFOPK1412_00184</name>
</gene>
<dbReference type="InterPro" id="IPR001453">
    <property type="entry name" value="MoaB/Mog_dom"/>
</dbReference>
<sequence length="387" mass="40352">MSALVEGSWDDARLVAATTFTVLQSEKLIVADCIGRTLANDARSLVDLPTYATSAMDGFAVSGQGPWQIIGEVKAGLPMKSQLQPGQAVGIATGAVIPAGTFGVIRWEVAQVNGTELVGQVFANQEIRPAAHECAAGDVLIQAGTILNPAMIGLLAAAGLDYVEVVVKPRVALVLLGDEIQLSGIPSDGLVRDALGPQLPGWLIAMGAQVISTEYISDQLDLVVEALQKACATADVVITTGGTAQGPRDFLHAALELIGADILVDTVKVRPGHPMLLAHKDKTAILGLPGNPQSAVVALVSLGQPVITSQLGQPQKILRTVVTASELTAPESFTRLIIGNVIQDQFHVAPYLGSAMLRGLAHSEGFAIVTKELTGVGEQVRWLDLPA</sequence>
<dbReference type="Gene3D" id="3.40.980.10">
    <property type="entry name" value="MoaB/Mog-like domain"/>
    <property type="match status" value="1"/>
</dbReference>
<dbReference type="EMBL" id="CAEZSI010000014">
    <property type="protein sequence ID" value="CAB4533254.1"/>
    <property type="molecule type" value="Genomic_DNA"/>
</dbReference>
<dbReference type="PANTHER" id="PTHR10192">
    <property type="entry name" value="MOLYBDOPTERIN BIOSYNTHESIS PROTEIN"/>
    <property type="match status" value="1"/>
</dbReference>
<dbReference type="Pfam" id="PF00994">
    <property type="entry name" value="MoCF_biosynth"/>
    <property type="match status" value="1"/>
</dbReference>
<dbReference type="Gene3D" id="2.170.190.11">
    <property type="entry name" value="Molybdopterin biosynthesis moea protein, domain 3"/>
    <property type="match status" value="1"/>
</dbReference>
<accession>A0A6J6B3K9</accession>
<feature type="domain" description="MoaB/Mog" evidence="1">
    <location>
        <begin position="172"/>
        <end position="309"/>
    </location>
</feature>
<dbReference type="PANTHER" id="PTHR10192:SF5">
    <property type="entry name" value="GEPHYRIN"/>
    <property type="match status" value="1"/>
</dbReference>
<organism evidence="2">
    <name type="scientific">freshwater metagenome</name>
    <dbReference type="NCBI Taxonomy" id="449393"/>
    <lineage>
        <taxon>unclassified sequences</taxon>
        <taxon>metagenomes</taxon>
        <taxon>ecological metagenomes</taxon>
    </lineage>
</organism>
<dbReference type="GO" id="GO:0005829">
    <property type="term" value="C:cytosol"/>
    <property type="evidence" value="ECO:0007669"/>
    <property type="project" value="TreeGrafter"/>
</dbReference>
<dbReference type="SUPFAM" id="SSF63882">
    <property type="entry name" value="MoeA N-terminal region -like"/>
    <property type="match status" value="1"/>
</dbReference>
<dbReference type="InterPro" id="IPR005110">
    <property type="entry name" value="MoeA_linker/N"/>
</dbReference>
<proteinExistence type="predicted"/>
<dbReference type="InterPro" id="IPR036135">
    <property type="entry name" value="MoeA_linker/N_sf"/>
</dbReference>
<dbReference type="CDD" id="cd00887">
    <property type="entry name" value="MoeA"/>
    <property type="match status" value="1"/>
</dbReference>
<protein>
    <submittedName>
        <fullName evidence="2">Unannotated protein</fullName>
    </submittedName>
</protein>